<evidence type="ECO:0000256" key="4">
    <source>
        <dbReference type="ARBA" id="ARBA00023136"/>
    </source>
</evidence>
<organism evidence="7 8">
    <name type="scientific">Hohenbuehelia grisea</name>
    <dbReference type="NCBI Taxonomy" id="104357"/>
    <lineage>
        <taxon>Eukaryota</taxon>
        <taxon>Fungi</taxon>
        <taxon>Dikarya</taxon>
        <taxon>Basidiomycota</taxon>
        <taxon>Agaricomycotina</taxon>
        <taxon>Agaricomycetes</taxon>
        <taxon>Agaricomycetidae</taxon>
        <taxon>Agaricales</taxon>
        <taxon>Pleurotineae</taxon>
        <taxon>Pleurotaceae</taxon>
        <taxon>Hohenbuehelia</taxon>
    </lineage>
</organism>
<comment type="caution">
    <text evidence="6">Lacks conserved residue(s) required for the propagation of feature annotation.</text>
</comment>
<evidence type="ECO:0000313" key="8">
    <source>
        <dbReference type="Proteomes" id="UP001556367"/>
    </source>
</evidence>
<keyword evidence="1 6" id="KW-0812">Transmembrane</keyword>
<evidence type="ECO:0000256" key="5">
    <source>
        <dbReference type="ARBA" id="ARBA00023329"/>
    </source>
</evidence>
<feature type="transmembrane region" description="Helical" evidence="6">
    <location>
        <begin position="52"/>
        <end position="74"/>
    </location>
</feature>
<protein>
    <recommendedName>
        <fullName evidence="9">Vacuolar ATPase assembly integral membrane protein VMA21</fullName>
    </recommendedName>
</protein>
<dbReference type="HAMAP" id="MF_03058">
    <property type="entry name" value="VMA21"/>
    <property type="match status" value="1"/>
</dbReference>
<keyword evidence="2 6" id="KW-0256">Endoplasmic reticulum</keyword>
<keyword evidence="5 6" id="KW-0968">Cytoplasmic vesicle</keyword>
<feature type="transmembrane region" description="Helical" evidence="6">
    <location>
        <begin position="20"/>
        <end position="40"/>
    </location>
</feature>
<evidence type="ECO:0000256" key="1">
    <source>
        <dbReference type="ARBA" id="ARBA00022692"/>
    </source>
</evidence>
<comment type="subcellular location">
    <subcellularLocation>
        <location evidence="6">Endoplasmic reticulum membrane</location>
        <topology evidence="6">Multi-pass membrane protein</topology>
    </subcellularLocation>
    <subcellularLocation>
        <location evidence="6">Endoplasmic reticulum-Golgi intermediate compartment membrane</location>
        <topology evidence="6">Multi-pass membrane protein</topology>
    </subcellularLocation>
    <subcellularLocation>
        <location evidence="6">Cytoplasmic vesicle</location>
        <location evidence="6">COPII-coated vesicle membrane</location>
        <topology evidence="6">Multi-pass membrane protein</topology>
    </subcellularLocation>
</comment>
<evidence type="ECO:0000256" key="3">
    <source>
        <dbReference type="ARBA" id="ARBA00022989"/>
    </source>
</evidence>
<keyword evidence="8" id="KW-1185">Reference proteome</keyword>
<evidence type="ECO:0000256" key="2">
    <source>
        <dbReference type="ARBA" id="ARBA00022824"/>
    </source>
</evidence>
<dbReference type="EMBL" id="JASNQZ010000012">
    <property type="protein sequence ID" value="KAL0949709.1"/>
    <property type="molecule type" value="Genomic_DNA"/>
</dbReference>
<comment type="caution">
    <text evidence="7">The sequence shown here is derived from an EMBL/GenBank/DDBJ whole genome shotgun (WGS) entry which is preliminary data.</text>
</comment>
<reference evidence="8" key="1">
    <citation type="submission" date="2024-06" db="EMBL/GenBank/DDBJ databases">
        <title>Multi-omics analyses provide insights into the biosynthesis of the anticancer antibiotic pleurotin in Hohenbuehelia grisea.</title>
        <authorList>
            <person name="Weaver J.A."/>
            <person name="Alberti F."/>
        </authorList>
    </citation>
    <scope>NUCLEOTIDE SEQUENCE [LARGE SCALE GENOMIC DNA]</scope>
    <source>
        <strain evidence="8">T-177</strain>
    </source>
</reference>
<evidence type="ECO:0000256" key="6">
    <source>
        <dbReference type="HAMAP-Rule" id="MF_03058"/>
    </source>
</evidence>
<name>A0ABR3J295_9AGAR</name>
<gene>
    <name evidence="7" type="ORF">HGRIS_009746</name>
</gene>
<comment type="function">
    <text evidence="6">Required for the assembly of the V0 complex of the vacuolar ATPase (V-ATPase) in the endoplasmic reticulum.</text>
</comment>
<dbReference type="Proteomes" id="UP001556367">
    <property type="component" value="Unassembled WGS sequence"/>
</dbReference>
<accession>A0ABR3J295</accession>
<dbReference type="Pfam" id="PF09446">
    <property type="entry name" value="VMA21"/>
    <property type="match status" value="1"/>
</dbReference>
<proteinExistence type="inferred from homology"/>
<evidence type="ECO:0000313" key="7">
    <source>
        <dbReference type="EMBL" id="KAL0949709.1"/>
    </source>
</evidence>
<dbReference type="PANTHER" id="PTHR31792">
    <property type="entry name" value="VACUOLAR ATPASE ASSEMBLY INTEGRAL MEMBRANE PROTEIN VMA21"/>
    <property type="match status" value="1"/>
</dbReference>
<keyword evidence="4 6" id="KW-0472">Membrane</keyword>
<comment type="similarity">
    <text evidence="6">Belongs to the VMA21 family.</text>
</comment>
<evidence type="ECO:0008006" key="9">
    <source>
        <dbReference type="Google" id="ProtNLM"/>
    </source>
</evidence>
<sequence length="94" mass="10181">MSEQTAIAKLNQQIVARGVLIKLVIFTLALAIAPLGSYFGSLKYLWDGNSTYAAITAVMSANVVLVVYIIMSLLEDQSTPAGTKETKEDTKKDK</sequence>
<dbReference type="InterPro" id="IPR019013">
    <property type="entry name" value="Vma21"/>
</dbReference>
<keyword evidence="3 6" id="KW-1133">Transmembrane helix</keyword>
<dbReference type="PANTHER" id="PTHR31792:SF3">
    <property type="entry name" value="VACUOLAR ATPASE ASSEMBLY INTEGRAL MEMBRANE PROTEIN VMA21"/>
    <property type="match status" value="1"/>
</dbReference>